<organism evidence="2 3">
    <name type="scientific">Ancylostoma ceylanicum</name>
    <dbReference type="NCBI Taxonomy" id="53326"/>
    <lineage>
        <taxon>Eukaryota</taxon>
        <taxon>Metazoa</taxon>
        <taxon>Ecdysozoa</taxon>
        <taxon>Nematoda</taxon>
        <taxon>Chromadorea</taxon>
        <taxon>Rhabditida</taxon>
        <taxon>Rhabditina</taxon>
        <taxon>Rhabditomorpha</taxon>
        <taxon>Strongyloidea</taxon>
        <taxon>Ancylostomatidae</taxon>
        <taxon>Ancylostomatinae</taxon>
        <taxon>Ancylostoma</taxon>
    </lineage>
</organism>
<comment type="caution">
    <text evidence="2">The sequence shown here is derived from an EMBL/GenBank/DDBJ whole genome shotgun (WGS) entry which is preliminary data.</text>
</comment>
<feature type="compositionally biased region" description="Basic and acidic residues" evidence="1">
    <location>
        <begin position="1"/>
        <end position="18"/>
    </location>
</feature>
<evidence type="ECO:0000256" key="1">
    <source>
        <dbReference type="SAM" id="MobiDB-lite"/>
    </source>
</evidence>
<protein>
    <submittedName>
        <fullName evidence="2">Uncharacterized protein</fullName>
    </submittedName>
</protein>
<dbReference type="AlphaFoldDB" id="A0A016SM70"/>
<evidence type="ECO:0000313" key="3">
    <source>
        <dbReference type="Proteomes" id="UP000024635"/>
    </source>
</evidence>
<dbReference type="Proteomes" id="UP000024635">
    <property type="component" value="Unassembled WGS sequence"/>
</dbReference>
<sequence>MPPHHEQAPHESTRKSSDKWQCSKVYADLLEHCDVVVLLNAAPVDAGDGDDEQNGEEDHPNDQSTEIVDDVEVLLQIDGHRRHSLE</sequence>
<feature type="region of interest" description="Disordered" evidence="1">
    <location>
        <begin position="1"/>
        <end position="20"/>
    </location>
</feature>
<proteinExistence type="predicted"/>
<gene>
    <name evidence="2" type="primary">Acey_s0206.g1980</name>
    <name evidence="2" type="ORF">Y032_0206g1980</name>
</gene>
<feature type="region of interest" description="Disordered" evidence="1">
    <location>
        <begin position="44"/>
        <end position="68"/>
    </location>
</feature>
<evidence type="ECO:0000313" key="2">
    <source>
        <dbReference type="EMBL" id="EYB91414.1"/>
    </source>
</evidence>
<name>A0A016SM70_9BILA</name>
<accession>A0A016SM70</accession>
<reference evidence="3" key="1">
    <citation type="journal article" date="2015" name="Nat. Genet.">
        <title>The genome and transcriptome of the zoonotic hookworm Ancylostoma ceylanicum identify infection-specific gene families.</title>
        <authorList>
            <person name="Schwarz E.M."/>
            <person name="Hu Y."/>
            <person name="Antoshechkin I."/>
            <person name="Miller M.M."/>
            <person name="Sternberg P.W."/>
            <person name="Aroian R.V."/>
        </authorList>
    </citation>
    <scope>NUCLEOTIDE SEQUENCE</scope>
    <source>
        <strain evidence="3">HY135</strain>
    </source>
</reference>
<keyword evidence="3" id="KW-1185">Reference proteome</keyword>
<dbReference type="EMBL" id="JARK01001542">
    <property type="protein sequence ID" value="EYB91414.1"/>
    <property type="molecule type" value="Genomic_DNA"/>
</dbReference>